<dbReference type="Proteomes" id="UP000229740">
    <property type="component" value="Unassembled WGS sequence"/>
</dbReference>
<evidence type="ECO:0000313" key="3">
    <source>
        <dbReference type="Proteomes" id="UP000229740"/>
    </source>
</evidence>
<sequence>MDWAAVLNAGYRFAFIKASDGDNSCWHDPSFHQNMTRAYQAGVLMGAYHGHLLRFLAGSFCMTNL</sequence>
<dbReference type="EMBL" id="PDPS01000044">
    <property type="protein sequence ID" value="PID55745.1"/>
    <property type="molecule type" value="Genomic_DNA"/>
</dbReference>
<dbReference type="AlphaFoldDB" id="A0A2G6E104"/>
<name>A0A2G6E104_9BACT</name>
<proteinExistence type="inferred from homology"/>
<accession>A0A2G6E104</accession>
<dbReference type="InterPro" id="IPR002053">
    <property type="entry name" value="Glyco_hydro_25"/>
</dbReference>
<organism evidence="2 3">
    <name type="scientific">candidate division KSB3 bacterium</name>
    <dbReference type="NCBI Taxonomy" id="2044937"/>
    <lineage>
        <taxon>Bacteria</taxon>
        <taxon>candidate division KSB3</taxon>
    </lineage>
</organism>
<gene>
    <name evidence="2" type="ORF">CSB45_14515</name>
</gene>
<dbReference type="Gene3D" id="3.20.20.80">
    <property type="entry name" value="Glycosidases"/>
    <property type="match status" value="1"/>
</dbReference>
<dbReference type="Pfam" id="PF01183">
    <property type="entry name" value="Glyco_hydro_25"/>
    <property type="match status" value="1"/>
</dbReference>
<dbReference type="GO" id="GO:0003796">
    <property type="term" value="F:lysozyme activity"/>
    <property type="evidence" value="ECO:0007669"/>
    <property type="project" value="InterPro"/>
</dbReference>
<dbReference type="InterPro" id="IPR017853">
    <property type="entry name" value="GH"/>
</dbReference>
<dbReference type="PROSITE" id="PS51904">
    <property type="entry name" value="GLYCOSYL_HYDROL_F25_2"/>
    <property type="match status" value="1"/>
</dbReference>
<comment type="caution">
    <text evidence="2">The sequence shown here is derived from an EMBL/GenBank/DDBJ whole genome shotgun (WGS) entry which is preliminary data.</text>
</comment>
<evidence type="ECO:0000256" key="1">
    <source>
        <dbReference type="ARBA" id="ARBA00010646"/>
    </source>
</evidence>
<reference evidence="2 3" key="1">
    <citation type="submission" date="2017-10" db="EMBL/GenBank/DDBJ databases">
        <title>Novel microbial diversity and functional potential in the marine mammal oral microbiome.</title>
        <authorList>
            <person name="Dudek N.K."/>
            <person name="Sun C.L."/>
            <person name="Burstein D."/>
            <person name="Kantor R.S."/>
            <person name="Aliaga Goltsman D.S."/>
            <person name="Bik E.M."/>
            <person name="Thomas B.C."/>
            <person name="Banfield J.F."/>
            <person name="Relman D.A."/>
        </authorList>
    </citation>
    <scope>NUCLEOTIDE SEQUENCE [LARGE SCALE GENOMIC DNA]</scope>
    <source>
        <strain evidence="2">DOLZORAL124_49_17</strain>
    </source>
</reference>
<dbReference type="GO" id="GO:0009253">
    <property type="term" value="P:peptidoglycan catabolic process"/>
    <property type="evidence" value="ECO:0007669"/>
    <property type="project" value="InterPro"/>
</dbReference>
<comment type="similarity">
    <text evidence="1">Belongs to the glycosyl hydrolase 25 family.</text>
</comment>
<dbReference type="GO" id="GO:0016998">
    <property type="term" value="P:cell wall macromolecule catabolic process"/>
    <property type="evidence" value="ECO:0007669"/>
    <property type="project" value="InterPro"/>
</dbReference>
<evidence type="ECO:0000313" key="2">
    <source>
        <dbReference type="EMBL" id="PID55745.1"/>
    </source>
</evidence>
<dbReference type="SUPFAM" id="SSF51445">
    <property type="entry name" value="(Trans)glycosidases"/>
    <property type="match status" value="1"/>
</dbReference>
<protein>
    <submittedName>
        <fullName evidence="2">Uncharacterized protein</fullName>
    </submittedName>
</protein>